<dbReference type="AlphaFoldDB" id="X0SM85"/>
<evidence type="ECO:0008006" key="2">
    <source>
        <dbReference type="Google" id="ProtNLM"/>
    </source>
</evidence>
<sequence>AEPGVNLSVADIKRHTMEQLATYKVPQIVEFRTELPRNPGGKVLKRLLR</sequence>
<dbReference type="SUPFAM" id="SSF56801">
    <property type="entry name" value="Acetyl-CoA synthetase-like"/>
    <property type="match status" value="1"/>
</dbReference>
<proteinExistence type="predicted"/>
<comment type="caution">
    <text evidence="1">The sequence shown here is derived from an EMBL/GenBank/DDBJ whole genome shotgun (WGS) entry which is preliminary data.</text>
</comment>
<gene>
    <name evidence="1" type="ORF">S01H1_16476</name>
</gene>
<dbReference type="Gene3D" id="3.30.300.30">
    <property type="match status" value="1"/>
</dbReference>
<accession>X0SM85</accession>
<reference evidence="1" key="1">
    <citation type="journal article" date="2014" name="Front. Microbiol.">
        <title>High frequency of phylogenetically diverse reductive dehalogenase-homologous genes in deep subseafloor sedimentary metagenomes.</title>
        <authorList>
            <person name="Kawai M."/>
            <person name="Futagami T."/>
            <person name="Toyoda A."/>
            <person name="Takaki Y."/>
            <person name="Nishi S."/>
            <person name="Hori S."/>
            <person name="Arai W."/>
            <person name="Tsubouchi T."/>
            <person name="Morono Y."/>
            <person name="Uchiyama I."/>
            <person name="Ito T."/>
            <person name="Fujiyama A."/>
            <person name="Inagaki F."/>
            <person name="Takami H."/>
        </authorList>
    </citation>
    <scope>NUCLEOTIDE SEQUENCE</scope>
    <source>
        <strain evidence="1">Expedition CK06-06</strain>
    </source>
</reference>
<organism evidence="1">
    <name type="scientific">marine sediment metagenome</name>
    <dbReference type="NCBI Taxonomy" id="412755"/>
    <lineage>
        <taxon>unclassified sequences</taxon>
        <taxon>metagenomes</taxon>
        <taxon>ecological metagenomes</taxon>
    </lineage>
</organism>
<protein>
    <recommendedName>
        <fullName evidence="2">AMP-binding enzyme C-terminal domain-containing protein</fullName>
    </recommendedName>
</protein>
<dbReference type="EMBL" id="BARS01008670">
    <property type="protein sequence ID" value="GAF82154.1"/>
    <property type="molecule type" value="Genomic_DNA"/>
</dbReference>
<feature type="non-terminal residue" evidence="1">
    <location>
        <position position="1"/>
    </location>
</feature>
<name>X0SM85_9ZZZZ</name>
<evidence type="ECO:0000313" key="1">
    <source>
        <dbReference type="EMBL" id="GAF82154.1"/>
    </source>
</evidence>
<dbReference type="InterPro" id="IPR045851">
    <property type="entry name" value="AMP-bd_C_sf"/>
</dbReference>